<dbReference type="WBParaSite" id="nRc.2.0.1.t22744-RA">
    <property type="protein sequence ID" value="nRc.2.0.1.t22744-RA"/>
    <property type="gene ID" value="nRc.2.0.1.g22744"/>
</dbReference>
<proteinExistence type="predicted"/>
<dbReference type="Proteomes" id="UP000887565">
    <property type="component" value="Unplaced"/>
</dbReference>
<reference evidence="2" key="1">
    <citation type="submission" date="2022-11" db="UniProtKB">
        <authorList>
            <consortium name="WormBaseParasite"/>
        </authorList>
    </citation>
    <scope>IDENTIFICATION</scope>
</reference>
<evidence type="ECO:0000313" key="2">
    <source>
        <dbReference type="WBParaSite" id="nRc.2.0.1.t22744-RA"/>
    </source>
</evidence>
<keyword evidence="1" id="KW-1185">Reference proteome</keyword>
<evidence type="ECO:0000313" key="1">
    <source>
        <dbReference type="Proteomes" id="UP000887565"/>
    </source>
</evidence>
<organism evidence="1 2">
    <name type="scientific">Romanomermis culicivorax</name>
    <name type="common">Nematode worm</name>
    <dbReference type="NCBI Taxonomy" id="13658"/>
    <lineage>
        <taxon>Eukaryota</taxon>
        <taxon>Metazoa</taxon>
        <taxon>Ecdysozoa</taxon>
        <taxon>Nematoda</taxon>
        <taxon>Enoplea</taxon>
        <taxon>Dorylaimia</taxon>
        <taxon>Mermithida</taxon>
        <taxon>Mermithoidea</taxon>
        <taxon>Mermithidae</taxon>
        <taxon>Romanomermis</taxon>
    </lineage>
</organism>
<sequence>MAIFPSKNGLFAQFLIDWKPKKAKNVENLRLFGRKKPIFPQSPTGLKPKTAENFNDKMLIFELTTKNW</sequence>
<protein>
    <submittedName>
        <fullName evidence="2">Uncharacterized protein</fullName>
    </submittedName>
</protein>
<name>A0A915J8E8_ROMCU</name>
<accession>A0A915J8E8</accession>
<dbReference type="AlphaFoldDB" id="A0A915J8E8"/>